<keyword evidence="6 11" id="KW-0812">Transmembrane</keyword>
<dbReference type="Pfam" id="PF18075">
    <property type="entry name" value="FtsX_ECD"/>
    <property type="match status" value="1"/>
</dbReference>
<feature type="domain" description="FtsX extracellular" evidence="13">
    <location>
        <begin position="59"/>
        <end position="147"/>
    </location>
</feature>
<comment type="caution">
    <text evidence="14">The sequence shown here is derived from an EMBL/GenBank/DDBJ whole genome shotgun (WGS) entry which is preliminary data.</text>
</comment>
<evidence type="ECO:0000256" key="4">
    <source>
        <dbReference type="ARBA" id="ARBA00022475"/>
    </source>
</evidence>
<organism evidence="14 15">
    <name type="scientific">Candidatus Portnoybacteria bacterium RIFCSPLOWO2_02_FULL_39_11</name>
    <dbReference type="NCBI Taxonomy" id="1802001"/>
    <lineage>
        <taxon>Bacteria</taxon>
        <taxon>Candidatus Portnoyibacteriota</taxon>
    </lineage>
</organism>
<evidence type="ECO:0000256" key="5">
    <source>
        <dbReference type="ARBA" id="ARBA00022618"/>
    </source>
</evidence>
<evidence type="ECO:0000313" key="15">
    <source>
        <dbReference type="Proteomes" id="UP000177126"/>
    </source>
</evidence>
<keyword evidence="4 10" id="KW-1003">Cell membrane</keyword>
<dbReference type="Pfam" id="PF02687">
    <property type="entry name" value="FtsX"/>
    <property type="match status" value="1"/>
</dbReference>
<reference evidence="14 15" key="1">
    <citation type="journal article" date="2016" name="Nat. Commun.">
        <title>Thousands of microbial genomes shed light on interconnected biogeochemical processes in an aquifer system.</title>
        <authorList>
            <person name="Anantharaman K."/>
            <person name="Brown C.T."/>
            <person name="Hug L.A."/>
            <person name="Sharon I."/>
            <person name="Castelle C.J."/>
            <person name="Probst A.J."/>
            <person name="Thomas B.C."/>
            <person name="Singh A."/>
            <person name="Wilkins M.J."/>
            <person name="Karaoz U."/>
            <person name="Brodie E.L."/>
            <person name="Williams K.H."/>
            <person name="Hubbard S.S."/>
            <person name="Banfield J.F."/>
        </authorList>
    </citation>
    <scope>NUCLEOTIDE SEQUENCE [LARGE SCALE GENOMIC DNA]</scope>
</reference>
<accession>A0A1G2FNI7</accession>
<evidence type="ECO:0000259" key="13">
    <source>
        <dbReference type="Pfam" id="PF18075"/>
    </source>
</evidence>
<evidence type="ECO:0000256" key="1">
    <source>
        <dbReference type="ARBA" id="ARBA00004651"/>
    </source>
</evidence>
<evidence type="ECO:0000256" key="11">
    <source>
        <dbReference type="SAM" id="Phobius"/>
    </source>
</evidence>
<proteinExistence type="inferred from homology"/>
<evidence type="ECO:0000256" key="8">
    <source>
        <dbReference type="ARBA" id="ARBA00023136"/>
    </source>
</evidence>
<keyword evidence="8 10" id="KW-0472">Membrane</keyword>
<dbReference type="AlphaFoldDB" id="A0A1G2FNI7"/>
<comment type="subcellular location">
    <subcellularLocation>
        <location evidence="1">Cell membrane</location>
        <topology evidence="1">Multi-pass membrane protein</topology>
    </subcellularLocation>
</comment>
<protein>
    <recommendedName>
        <fullName evidence="3 10">Cell division protein FtsX</fullName>
    </recommendedName>
</protein>
<sequence>MLKTTLFRIIKSGWQSFTRNYWLSAATVAVMILALFVIAALTLFNVMTQAIVANLEGRVDVSVYFNKDTEEAKVLAVRQELIGLPEVKSVDYVSQDQALKAFQERHKDNQVLLQSLQELDQNPLEASLNIKANNTSQYEAISNYLSQDRFKGLIDKINYKQNQDIIKRLTRLTGNIQVGFFIISLFLGLLAVLVSFNTVRLTMYTWREEISVMRFVGADNWFIRGPFLVEGALYGITAAVTTIILIWPILYFVSPKITNFLPEVDLMYFYQTNFWQFIFLLFGIGIVLGGVSSLIAIRRYLRA</sequence>
<dbReference type="InterPro" id="IPR003838">
    <property type="entry name" value="ABC3_permease_C"/>
</dbReference>
<evidence type="ECO:0000256" key="7">
    <source>
        <dbReference type="ARBA" id="ARBA00022989"/>
    </source>
</evidence>
<name>A0A1G2FNI7_9BACT</name>
<evidence type="ECO:0000256" key="2">
    <source>
        <dbReference type="ARBA" id="ARBA00007379"/>
    </source>
</evidence>
<gene>
    <name evidence="14" type="ORF">A3B04_01605</name>
</gene>
<feature type="transmembrane region" description="Helical" evidence="11">
    <location>
        <begin position="21"/>
        <end position="44"/>
    </location>
</feature>
<evidence type="ECO:0000256" key="9">
    <source>
        <dbReference type="ARBA" id="ARBA00023306"/>
    </source>
</evidence>
<dbReference type="PIRSF" id="PIRSF003097">
    <property type="entry name" value="FtsX"/>
    <property type="match status" value="1"/>
</dbReference>
<dbReference type="GO" id="GO:0005886">
    <property type="term" value="C:plasma membrane"/>
    <property type="evidence" value="ECO:0007669"/>
    <property type="project" value="UniProtKB-SubCell"/>
</dbReference>
<dbReference type="InterPro" id="IPR040690">
    <property type="entry name" value="FtsX_ECD"/>
</dbReference>
<dbReference type="EMBL" id="MHNF01000051">
    <property type="protein sequence ID" value="OGZ39603.1"/>
    <property type="molecule type" value="Genomic_DNA"/>
</dbReference>
<dbReference type="InterPro" id="IPR004513">
    <property type="entry name" value="FtsX"/>
</dbReference>
<comment type="similarity">
    <text evidence="2 10">Belongs to the ABC-4 integral membrane protein family. FtsX subfamily.</text>
</comment>
<evidence type="ECO:0000256" key="6">
    <source>
        <dbReference type="ARBA" id="ARBA00022692"/>
    </source>
</evidence>
<feature type="transmembrane region" description="Helical" evidence="11">
    <location>
        <begin position="274"/>
        <end position="297"/>
    </location>
</feature>
<dbReference type="PANTHER" id="PTHR47755:SF1">
    <property type="entry name" value="CELL DIVISION PROTEIN FTSX"/>
    <property type="match status" value="1"/>
</dbReference>
<feature type="transmembrane region" description="Helical" evidence="11">
    <location>
        <begin position="178"/>
        <end position="199"/>
    </location>
</feature>
<keyword evidence="9 10" id="KW-0131">Cell cycle</keyword>
<feature type="domain" description="ABC3 transporter permease C-terminal" evidence="12">
    <location>
        <begin position="181"/>
        <end position="302"/>
    </location>
</feature>
<dbReference type="PANTHER" id="PTHR47755">
    <property type="entry name" value="CELL DIVISION PROTEIN FTSX"/>
    <property type="match status" value="1"/>
</dbReference>
<feature type="transmembrane region" description="Helical" evidence="11">
    <location>
        <begin position="232"/>
        <end position="254"/>
    </location>
</feature>
<keyword evidence="5 10" id="KW-0132">Cell division</keyword>
<dbReference type="GO" id="GO:0051301">
    <property type="term" value="P:cell division"/>
    <property type="evidence" value="ECO:0007669"/>
    <property type="project" value="UniProtKB-KW"/>
</dbReference>
<dbReference type="Proteomes" id="UP000177126">
    <property type="component" value="Unassembled WGS sequence"/>
</dbReference>
<keyword evidence="7 11" id="KW-1133">Transmembrane helix</keyword>
<evidence type="ECO:0000313" key="14">
    <source>
        <dbReference type="EMBL" id="OGZ39603.1"/>
    </source>
</evidence>
<evidence type="ECO:0000256" key="3">
    <source>
        <dbReference type="ARBA" id="ARBA00021907"/>
    </source>
</evidence>
<evidence type="ECO:0000259" key="12">
    <source>
        <dbReference type="Pfam" id="PF02687"/>
    </source>
</evidence>
<dbReference type="Gene3D" id="3.30.70.3040">
    <property type="match status" value="1"/>
</dbReference>
<evidence type="ECO:0000256" key="10">
    <source>
        <dbReference type="PIRNR" id="PIRNR003097"/>
    </source>
</evidence>